<accession>A0A165YNF5</accession>
<dbReference type="Proteomes" id="UP000076577">
    <property type="component" value="Unassembled WGS sequence"/>
</dbReference>
<proteinExistence type="predicted"/>
<comment type="caution">
    <text evidence="1">The sequence shown here is derived from an EMBL/GenBank/DDBJ whole genome shotgun (WGS) entry which is preliminary data.</text>
</comment>
<dbReference type="PATRIC" id="fig|989403.3.peg.2697"/>
<sequence>MTHKREIFIVCSIIVVAIVLINNMSESAAETQRLDSKHIKNISVVGDSVAFDVRTAKRQRDNETVALKTNDKRGCALSADIERDGDTVTVTFKKHDKRFWGVWWGCTPTASLQLPPDLSLTIELSDMAADIRGAFKAISVTSDHALLSFTGETEKFYLFGDAALINLQFLAPILNKDITLNVDKLVSRIKYAQ</sequence>
<dbReference type="RefSeq" id="WP_139201328.1">
    <property type="nucleotide sequence ID" value="NZ_FOFM01000001.1"/>
</dbReference>
<evidence type="ECO:0000313" key="2">
    <source>
        <dbReference type="Proteomes" id="UP000076577"/>
    </source>
</evidence>
<reference evidence="1 2" key="1">
    <citation type="journal article" date="2016" name="Front. Microbiol.">
        <title>Comparative Genomic Analysis Reveals a Diverse Repertoire of Genes Involved in Prokaryote-Eukaryote Interactions within the Pseudovibrio Genus.</title>
        <authorList>
            <person name="Romano S."/>
            <person name="Fernandez-Guerra A."/>
            <person name="Reen F.J."/>
            <person name="Glockner F.O."/>
            <person name="Crowley S.P."/>
            <person name="O'Sullivan O."/>
            <person name="Cotter P.D."/>
            <person name="Adams C."/>
            <person name="Dobson A.D."/>
            <person name="O'Gara F."/>
        </authorList>
    </citation>
    <scope>NUCLEOTIDE SEQUENCE [LARGE SCALE GENOMIC DNA]</scope>
    <source>
        <strain evidence="1 2">Ad2</strain>
    </source>
</reference>
<protein>
    <submittedName>
        <fullName evidence="1">Uncharacterized protein</fullName>
    </submittedName>
</protein>
<gene>
    <name evidence="1" type="ORF">PsAD2_02532</name>
</gene>
<organism evidence="1 2">
    <name type="scientific">Pseudovibrio axinellae</name>
    <dbReference type="NCBI Taxonomy" id="989403"/>
    <lineage>
        <taxon>Bacteria</taxon>
        <taxon>Pseudomonadati</taxon>
        <taxon>Pseudomonadota</taxon>
        <taxon>Alphaproteobacteria</taxon>
        <taxon>Hyphomicrobiales</taxon>
        <taxon>Stappiaceae</taxon>
        <taxon>Pseudovibrio</taxon>
    </lineage>
</organism>
<evidence type="ECO:0000313" key="1">
    <source>
        <dbReference type="EMBL" id="KZL19013.1"/>
    </source>
</evidence>
<dbReference type="EMBL" id="LMCB01000017">
    <property type="protein sequence ID" value="KZL19013.1"/>
    <property type="molecule type" value="Genomic_DNA"/>
</dbReference>
<dbReference type="AlphaFoldDB" id="A0A165YNF5"/>
<keyword evidence="2" id="KW-1185">Reference proteome</keyword>
<name>A0A165YNF5_9HYPH</name>